<accession>I3IGK1</accession>
<protein>
    <submittedName>
        <fullName evidence="4">Hydrogenase nickel insertion protein</fullName>
    </submittedName>
</protein>
<dbReference type="InterPro" id="IPR000688">
    <property type="entry name" value="HypA/HybF"/>
</dbReference>
<organism evidence="4 5">
    <name type="scientific">Candidatus Jettenia caeni</name>
    <dbReference type="NCBI Taxonomy" id="247490"/>
    <lineage>
        <taxon>Bacteria</taxon>
        <taxon>Pseudomonadati</taxon>
        <taxon>Planctomycetota</taxon>
        <taxon>Candidatus Brocadiia</taxon>
        <taxon>Candidatus Brocadiales</taxon>
        <taxon>Candidatus Brocadiaceae</taxon>
        <taxon>Candidatus Jettenia</taxon>
    </lineage>
</organism>
<dbReference type="Gene3D" id="3.30.2320.50">
    <property type="match status" value="1"/>
</dbReference>
<dbReference type="EMBL" id="BAFH01000001">
    <property type="protein sequence ID" value="GAB60846.1"/>
    <property type="molecule type" value="Genomic_DNA"/>
</dbReference>
<dbReference type="GO" id="GO:0051604">
    <property type="term" value="P:protein maturation"/>
    <property type="evidence" value="ECO:0007669"/>
    <property type="project" value="InterPro"/>
</dbReference>
<dbReference type="PANTHER" id="PTHR34535">
    <property type="entry name" value="HYDROGENASE MATURATION FACTOR HYPA"/>
    <property type="match status" value="1"/>
</dbReference>
<keyword evidence="1" id="KW-0533">Nickel</keyword>
<dbReference type="Proteomes" id="UP000002985">
    <property type="component" value="Unassembled WGS sequence"/>
</dbReference>
<evidence type="ECO:0000256" key="1">
    <source>
        <dbReference type="ARBA" id="ARBA00022596"/>
    </source>
</evidence>
<sequence>MHEFFLMKSLIDTLSSIAREEHASKIISLTVKLGALSHISPDHFREHFIHASQGTVAEGARLTIEVMTDTTHPQSQDVLLENIEIMNS</sequence>
<evidence type="ECO:0000256" key="2">
    <source>
        <dbReference type="ARBA" id="ARBA00022723"/>
    </source>
</evidence>
<keyword evidence="2" id="KW-0479">Metal-binding</keyword>
<gene>
    <name evidence="4" type="ORF">KSU1_A0079</name>
</gene>
<evidence type="ECO:0000313" key="4">
    <source>
        <dbReference type="EMBL" id="GAB60846.1"/>
    </source>
</evidence>
<evidence type="ECO:0000313" key="5">
    <source>
        <dbReference type="Proteomes" id="UP000002985"/>
    </source>
</evidence>
<evidence type="ECO:0000256" key="3">
    <source>
        <dbReference type="ARBA" id="ARBA00022833"/>
    </source>
</evidence>
<dbReference type="PANTHER" id="PTHR34535:SF3">
    <property type="entry name" value="HYDROGENASE MATURATION FACTOR HYPA"/>
    <property type="match status" value="1"/>
</dbReference>
<dbReference type="eggNOG" id="ENOG502ZDND">
    <property type="taxonomic scope" value="Bacteria"/>
</dbReference>
<keyword evidence="3" id="KW-0862">Zinc</keyword>
<dbReference type="AlphaFoldDB" id="I3IGK1"/>
<comment type="caution">
    <text evidence="4">The sequence shown here is derived from an EMBL/GenBank/DDBJ whole genome shotgun (WGS) entry which is preliminary data.</text>
</comment>
<name>I3IGK1_9BACT</name>
<proteinExistence type="predicted"/>
<keyword evidence="5" id="KW-1185">Reference proteome</keyword>
<dbReference type="OrthoDB" id="288014at2"/>
<dbReference type="GO" id="GO:0016151">
    <property type="term" value="F:nickel cation binding"/>
    <property type="evidence" value="ECO:0007669"/>
    <property type="project" value="InterPro"/>
</dbReference>
<dbReference type="STRING" id="247490.KSU1_A0079"/>
<dbReference type="GO" id="GO:0008270">
    <property type="term" value="F:zinc ion binding"/>
    <property type="evidence" value="ECO:0007669"/>
    <property type="project" value="TreeGrafter"/>
</dbReference>
<dbReference type="Pfam" id="PF01155">
    <property type="entry name" value="HypA"/>
    <property type="match status" value="1"/>
</dbReference>
<reference evidence="4 5" key="1">
    <citation type="journal article" date="2012" name="FEBS Lett.">
        <title>Anammox organism KSU-1 expresses a NirK-type copper-containing nitrite reductase instead of a NirS-type with cytochrome cd1.</title>
        <authorList>
            <person name="Hira D."/>
            <person name="Toh H."/>
            <person name="Migita C.T."/>
            <person name="Okubo H."/>
            <person name="Nishiyama T."/>
            <person name="Hattori M."/>
            <person name="Furukawa K."/>
            <person name="Fujii T."/>
        </authorList>
    </citation>
    <scope>NUCLEOTIDE SEQUENCE [LARGE SCALE GENOMIC DNA]</scope>
</reference>